<comment type="caution">
    <text evidence="3">The sequence shown here is derived from an EMBL/GenBank/DDBJ whole genome shotgun (WGS) entry which is preliminary data.</text>
</comment>
<proteinExistence type="predicted"/>
<organism evidence="3 4">
    <name type="scientific">Paraglaciecola arctica BSs20135</name>
    <dbReference type="NCBI Taxonomy" id="493475"/>
    <lineage>
        <taxon>Bacteria</taxon>
        <taxon>Pseudomonadati</taxon>
        <taxon>Pseudomonadota</taxon>
        <taxon>Gammaproteobacteria</taxon>
        <taxon>Alteromonadales</taxon>
        <taxon>Alteromonadaceae</taxon>
        <taxon>Paraglaciecola</taxon>
    </lineage>
</organism>
<keyword evidence="1" id="KW-1133">Transmembrane helix</keyword>
<feature type="transmembrane region" description="Helical" evidence="1">
    <location>
        <begin position="12"/>
        <end position="35"/>
    </location>
</feature>
<dbReference type="InterPro" id="IPR049220">
    <property type="entry name" value="DUF6868"/>
</dbReference>
<reference evidence="3 4" key="1">
    <citation type="journal article" date="2017" name="Antonie Van Leeuwenhoek">
        <title>Rhizobium rhizosphaerae sp. nov., a novel species isolated from rice rhizosphere.</title>
        <authorList>
            <person name="Zhao J.J."/>
            <person name="Zhang J."/>
            <person name="Zhang R.J."/>
            <person name="Zhang C.W."/>
            <person name="Yin H.Q."/>
            <person name="Zhang X.X."/>
        </authorList>
    </citation>
    <scope>NUCLEOTIDE SEQUENCE [LARGE SCALE GENOMIC DNA]</scope>
    <source>
        <strain evidence="3 4">BSs20135</strain>
    </source>
</reference>
<keyword evidence="1" id="KW-0472">Membrane</keyword>
<evidence type="ECO:0000256" key="1">
    <source>
        <dbReference type="SAM" id="Phobius"/>
    </source>
</evidence>
<keyword evidence="4" id="KW-1185">Reference proteome</keyword>
<dbReference type="Pfam" id="PF21742">
    <property type="entry name" value="DUF6868"/>
    <property type="match status" value="1"/>
</dbReference>
<dbReference type="Proteomes" id="UP000006327">
    <property type="component" value="Unassembled WGS sequence"/>
</dbReference>
<name>K6YFR7_9ALTE</name>
<dbReference type="EMBL" id="BAEO01000002">
    <property type="protein sequence ID" value="GAC17002.1"/>
    <property type="molecule type" value="Genomic_DNA"/>
</dbReference>
<keyword evidence="1" id="KW-0812">Transmembrane</keyword>
<dbReference type="AlphaFoldDB" id="K6YFR7"/>
<accession>K6YFR7</accession>
<sequence length="40" mass="4605">MFGIPENELAIVYFNYLANYKTLSFVFTIAPYLALKIMGQ</sequence>
<evidence type="ECO:0000313" key="3">
    <source>
        <dbReference type="EMBL" id="GAC17002.1"/>
    </source>
</evidence>
<feature type="domain" description="DUF6868" evidence="2">
    <location>
        <begin position="2"/>
        <end position="38"/>
    </location>
</feature>
<protein>
    <recommendedName>
        <fullName evidence="2">DUF6868 domain-containing protein</fullName>
    </recommendedName>
</protein>
<evidence type="ECO:0000313" key="4">
    <source>
        <dbReference type="Proteomes" id="UP000006327"/>
    </source>
</evidence>
<evidence type="ECO:0000259" key="2">
    <source>
        <dbReference type="Pfam" id="PF21742"/>
    </source>
</evidence>
<gene>
    <name evidence="3" type="ORF">GARC_0020</name>
</gene>
<dbReference type="STRING" id="493475.GARC_0020"/>